<dbReference type="PRINTS" id="PR01185">
    <property type="entry name" value="INTEGRINA"/>
</dbReference>
<dbReference type="EMBL" id="AAQR03082535">
    <property type="status" value="NOT_ANNOTATED_CDS"/>
    <property type="molecule type" value="Genomic_DNA"/>
</dbReference>
<evidence type="ECO:0000256" key="13">
    <source>
        <dbReference type="ARBA" id="ARBA00023170"/>
    </source>
</evidence>
<proteinExistence type="inferred from homology"/>
<dbReference type="eggNOG" id="KOG3637">
    <property type="taxonomic scope" value="Eukaryota"/>
</dbReference>
<dbReference type="InParanoid" id="H0XEQ2"/>
<dbReference type="InterPro" id="IPR032695">
    <property type="entry name" value="Integrin_dom_sf"/>
</dbReference>
<feature type="signal peptide" evidence="16">
    <location>
        <begin position="1"/>
        <end position="32"/>
    </location>
</feature>
<dbReference type="Pfam" id="PF01839">
    <property type="entry name" value="FG-GAP"/>
    <property type="match status" value="2"/>
</dbReference>
<dbReference type="FunFam" id="2.130.10.130:FF:000006">
    <property type="entry name" value="Integrin, alpha 9"/>
    <property type="match status" value="1"/>
</dbReference>
<evidence type="ECO:0000259" key="18">
    <source>
        <dbReference type="Pfam" id="PF20805"/>
    </source>
</evidence>
<evidence type="ECO:0000256" key="11">
    <source>
        <dbReference type="ARBA" id="ARBA00023136"/>
    </source>
</evidence>
<dbReference type="EMBL" id="AAQR03082536">
    <property type="status" value="NOT_ANNOTATED_CDS"/>
    <property type="molecule type" value="Genomic_DNA"/>
</dbReference>
<evidence type="ECO:0000256" key="15">
    <source>
        <dbReference type="PROSITE-ProRule" id="PRU00803"/>
    </source>
</evidence>
<dbReference type="GO" id="GO:1905564">
    <property type="term" value="P:positive regulation of vascular endothelial cell proliferation"/>
    <property type="evidence" value="ECO:0007669"/>
    <property type="project" value="Ensembl"/>
</dbReference>
<dbReference type="InterPro" id="IPR013519">
    <property type="entry name" value="Int_alpha_beta-p"/>
</dbReference>
<dbReference type="InterPro" id="IPR013649">
    <property type="entry name" value="Integrin_alpha_Ig-like_1"/>
</dbReference>
<dbReference type="Gene3D" id="2.130.10.130">
    <property type="entry name" value="Integrin alpha, N-terminal"/>
    <property type="match status" value="1"/>
</dbReference>
<dbReference type="GO" id="GO:0019960">
    <property type="term" value="F:C-X3-C chemokine binding"/>
    <property type="evidence" value="ECO:0007669"/>
    <property type="project" value="Ensembl"/>
</dbReference>
<dbReference type="STRING" id="30611.ENSOGAP00000014439"/>
<keyword evidence="12" id="KW-1015">Disulfide bond</keyword>
<reference evidence="20" key="3">
    <citation type="submission" date="2025-09" db="UniProtKB">
        <authorList>
            <consortium name="Ensembl"/>
        </authorList>
    </citation>
    <scope>IDENTIFICATION</scope>
</reference>
<dbReference type="InterPro" id="IPR018184">
    <property type="entry name" value="Integrin_alpha_C_CS"/>
</dbReference>
<evidence type="ECO:0000313" key="20">
    <source>
        <dbReference type="Ensembl" id="ENSOGAP00000014439.2"/>
    </source>
</evidence>
<dbReference type="EMBL" id="AAQR03082533">
    <property type="status" value="NOT_ANNOTATED_CDS"/>
    <property type="molecule type" value="Genomic_DNA"/>
</dbReference>
<dbReference type="OMA" id="HVVKLEC"/>
<feature type="repeat" description="FG-GAP" evidence="15">
    <location>
        <begin position="353"/>
        <end position="410"/>
    </location>
</feature>
<name>H0XEQ2_OTOGA</name>
<keyword evidence="4" id="KW-0479">Metal-binding</keyword>
<dbReference type="Gene3D" id="2.60.40.1530">
    <property type="entry name" value="ntegrin, alpha v. Chain A, domain 4"/>
    <property type="match status" value="1"/>
</dbReference>
<keyword evidence="13 16" id="KW-0675">Receptor</keyword>
<dbReference type="GO" id="GO:0050901">
    <property type="term" value="P:leukocyte tethering or rolling"/>
    <property type="evidence" value="ECO:0007669"/>
    <property type="project" value="Ensembl"/>
</dbReference>
<feature type="repeat" description="FG-GAP" evidence="15">
    <location>
        <begin position="183"/>
        <end position="235"/>
    </location>
</feature>
<keyword evidence="8 16" id="KW-0130">Cell adhesion</keyword>
<dbReference type="SUPFAM" id="SSF69318">
    <property type="entry name" value="Integrin alpha N-terminal domain"/>
    <property type="match status" value="1"/>
</dbReference>
<accession>H0XEQ2</accession>
<dbReference type="GO" id="GO:2000353">
    <property type="term" value="P:positive regulation of endothelial cell apoptotic process"/>
    <property type="evidence" value="ECO:0007669"/>
    <property type="project" value="Ensembl"/>
</dbReference>
<dbReference type="GO" id="GO:0033631">
    <property type="term" value="P:cell-cell adhesion mediated by integrin"/>
    <property type="evidence" value="ECO:0007669"/>
    <property type="project" value="Ensembl"/>
</dbReference>
<dbReference type="Gene3D" id="1.20.5.930">
    <property type="entry name" value="Bicelle-embedded integrin alpha(iib) transmembrane segment"/>
    <property type="match status" value="1"/>
</dbReference>
<evidence type="ECO:0000256" key="4">
    <source>
        <dbReference type="ARBA" id="ARBA00022723"/>
    </source>
</evidence>
<keyword evidence="5 16" id="KW-0732">Signal</keyword>
<dbReference type="GO" id="GO:0043113">
    <property type="term" value="P:receptor clustering"/>
    <property type="evidence" value="ECO:0007669"/>
    <property type="project" value="Ensembl"/>
</dbReference>
<keyword evidence="9 16" id="KW-1133">Transmembrane helix</keyword>
<evidence type="ECO:0000259" key="19">
    <source>
        <dbReference type="Pfam" id="PF20806"/>
    </source>
</evidence>
<dbReference type="GO" id="GO:0035987">
    <property type="term" value="P:endodermal cell differentiation"/>
    <property type="evidence" value="ECO:0007669"/>
    <property type="project" value="Ensembl"/>
</dbReference>
<evidence type="ECO:0000256" key="10">
    <source>
        <dbReference type="ARBA" id="ARBA00023037"/>
    </source>
</evidence>
<dbReference type="GO" id="GO:1904646">
    <property type="term" value="P:cellular response to amyloid-beta"/>
    <property type="evidence" value="ECO:0007669"/>
    <property type="project" value="Ensembl"/>
</dbReference>
<dbReference type="GO" id="GO:0045906">
    <property type="term" value="P:negative regulation of vasoconstriction"/>
    <property type="evidence" value="ECO:0007669"/>
    <property type="project" value="Ensembl"/>
</dbReference>
<evidence type="ECO:0000256" key="16">
    <source>
        <dbReference type="RuleBase" id="RU003762"/>
    </source>
</evidence>
<dbReference type="Pfam" id="PF20805">
    <property type="entry name" value="Integrin_A_Ig_2"/>
    <property type="match status" value="1"/>
</dbReference>
<dbReference type="PROSITE" id="PS00242">
    <property type="entry name" value="INTEGRIN_ALPHA"/>
    <property type="match status" value="1"/>
</dbReference>
<dbReference type="GO" id="GO:0007229">
    <property type="term" value="P:integrin-mediated signaling pathway"/>
    <property type="evidence" value="ECO:0007669"/>
    <property type="project" value="UniProtKB-KW"/>
</dbReference>
<keyword evidence="14" id="KW-0325">Glycoprotein</keyword>
<reference evidence="21" key="1">
    <citation type="submission" date="2011-03" db="EMBL/GenBank/DDBJ databases">
        <title>Version 3 of the genome sequence of Otolemur garnettii (Bushbaby).</title>
        <authorList>
            <consortium name="The Broad Institute Genome Sequencing Platform"/>
            <person name="Di Palma F."/>
            <person name="Johnson J."/>
            <person name="Lander E.S."/>
            <person name="Lindblad-Toh K."/>
            <person name="Jaffe D.B."/>
            <person name="Gnerre S."/>
            <person name="MacCallum I."/>
            <person name="Przybylski D."/>
            <person name="Ribeiro F.J."/>
            <person name="Burton J.N."/>
            <person name="Walker B.J."/>
            <person name="Sharpe T."/>
            <person name="Hall G."/>
        </authorList>
    </citation>
    <scope>NUCLEOTIDE SEQUENCE [LARGE SCALE GENOMIC DNA]</scope>
</reference>
<dbReference type="InterPro" id="IPR048285">
    <property type="entry name" value="Integrin_alpha_Ig-like_2"/>
</dbReference>
<evidence type="ECO:0000256" key="8">
    <source>
        <dbReference type="ARBA" id="ARBA00022889"/>
    </source>
</evidence>
<evidence type="ECO:0000256" key="9">
    <source>
        <dbReference type="ARBA" id="ARBA00022989"/>
    </source>
</evidence>
<feature type="repeat" description="FG-GAP" evidence="15">
    <location>
        <begin position="34"/>
        <end position="99"/>
    </location>
</feature>
<dbReference type="EMBL" id="AAQR03082528">
    <property type="status" value="NOT_ANNOTATED_CDS"/>
    <property type="molecule type" value="Genomic_DNA"/>
</dbReference>
<comment type="subcellular location">
    <subcellularLocation>
        <location evidence="1 16">Membrane</location>
        <topology evidence="1 16">Single-pass type I membrane protein</topology>
    </subcellularLocation>
</comment>
<dbReference type="SMART" id="SM00191">
    <property type="entry name" value="Int_alpha"/>
    <property type="match status" value="6"/>
</dbReference>
<dbReference type="InterPro" id="IPR013517">
    <property type="entry name" value="FG-GAP"/>
</dbReference>
<keyword evidence="11 16" id="KW-0472">Membrane</keyword>
<keyword evidence="6" id="KW-0677">Repeat</keyword>
<dbReference type="EMBL" id="AAQR03082531">
    <property type="status" value="NOT_ANNOTATED_CDS"/>
    <property type="molecule type" value="Genomic_DNA"/>
</dbReference>
<dbReference type="GO" id="GO:0003366">
    <property type="term" value="P:cell-matrix adhesion involved in ameboidal cell migration"/>
    <property type="evidence" value="ECO:0007669"/>
    <property type="project" value="Ensembl"/>
</dbReference>
<feature type="domain" description="Integrin alpha second immunoglobulin-like" evidence="18">
    <location>
        <begin position="620"/>
        <end position="767"/>
    </location>
</feature>
<dbReference type="FunCoup" id="H0XEQ2">
    <property type="interactions" value="1113"/>
</dbReference>
<keyword evidence="7" id="KW-0106">Calcium</keyword>
<keyword evidence="21" id="KW-1185">Reference proteome</keyword>
<reference evidence="20" key="2">
    <citation type="submission" date="2025-08" db="UniProtKB">
        <authorList>
            <consortium name="Ensembl"/>
        </authorList>
    </citation>
    <scope>IDENTIFICATION</scope>
</reference>
<dbReference type="GO" id="GO:0046872">
    <property type="term" value="F:metal ion binding"/>
    <property type="evidence" value="ECO:0007669"/>
    <property type="project" value="UniProtKB-KW"/>
</dbReference>
<feature type="domain" description="Integrin alpha third immunoglobulin-like" evidence="19">
    <location>
        <begin position="774"/>
        <end position="954"/>
    </location>
</feature>
<evidence type="ECO:0000256" key="6">
    <source>
        <dbReference type="ARBA" id="ARBA00022737"/>
    </source>
</evidence>
<dbReference type="FunFam" id="2.60.40.1530:FF:000013">
    <property type="entry name" value="Integrin alpha 4"/>
    <property type="match status" value="1"/>
</dbReference>
<dbReference type="Proteomes" id="UP000005225">
    <property type="component" value="Unassembled WGS sequence"/>
</dbReference>
<dbReference type="GO" id="GO:0034669">
    <property type="term" value="C:integrin alpha4-beta7 complex"/>
    <property type="evidence" value="ECO:0007669"/>
    <property type="project" value="Ensembl"/>
</dbReference>
<keyword evidence="3 16" id="KW-0812">Transmembrane</keyword>
<sequence>MAGDARRGLSPGGAAVWKVAMLLPLLVRTGSPYNVDTGSALLFQGPPHTLFGYSVVLHSHGGNRWLVVGAPTATWLANASVINPGAIYRCRIGRNPGRTCEQLQLGSPTGDPCGKTCLEERDNQWLGVTLARQPGENGSIVTCGHRWKNIFYIKTEKLPTGVCYGMPPDLRTELSKRLAPCYQDFVKKFGENFASCQAGISSFYTEDSIVMGAPGSAYWTGSVFVYNITTNKYKAFSNRQNQVKFGSYLGYSVGAGHFRSPHTTEVVGGAPQHEQIGKAYIFSIEERELIILHEMKGKKLGSYFGASVCAVDLNADGFSDLLVGAPMQSTVREEGRVFVYINSGSGAVMNEMETELIGSDKYAARFGESIVNLGDIDNDGFEDVAIGAPQEDDLRGAIYIYNGRVDGISSTFSQRIEGLQISKSLSMFGQSISGQIDADNNGYIDVAVGAFRSDSAVLLRTRPVVIVEASLNHTESVNRTKFDCVENGLPSVCMDLTLCFSYKGKEVPGYIVLFYNMSLDVNRKAESPSRFYFSSNGTSDIIIGRIKVSSRVTKCTTHQAFMRKDVRDILTPVEIEAAYHLGHHVLSKRSTEEFPPLQPILQQKKEKDMIKKTIKFARFCAHENCSADLQVSAKIGFLKPHENKTYLAVGSMKTLMLNVSLFNAGDDAYDTTLHITLPMGLYFIKILDLEEKQINCEVSDHSGIVKLDCSIGYIYVDHLSRIDISFLLDVSSLSRAEEDLNVTVLANCINEGEMDDLKRNKVTVAIPLKYEVILNVHGFVSPTSFVYGSNDENEPETCMAEKINLTFHVINTGNSMAPNVSVEIMVPNTFLPQTDKLFNILDVQTTTGECYFKNYQRECVLEQQKGAMQTLKDIFQFLSKTDKRLLYCIKADLHCLNFLCNFGKMESGKEATVHIQLEGRPSLLEMDETSALKFEMRATAFPEPNPKVIELNKDENVAHVLLEGLHHQRPKRHFTIAIISSSLLLGLIVLLLISYVMWKAGFFKRQYKSILQEENRRDSWSYINSKTENDD</sequence>
<feature type="repeat" description="FG-GAP" evidence="15">
    <location>
        <begin position="414"/>
        <end position="476"/>
    </location>
</feature>
<dbReference type="EMBL" id="AAQR03082530">
    <property type="status" value="NOT_ANNOTATED_CDS"/>
    <property type="molecule type" value="Genomic_DNA"/>
</dbReference>
<evidence type="ECO:0000256" key="2">
    <source>
        <dbReference type="ARBA" id="ARBA00008054"/>
    </source>
</evidence>
<dbReference type="EMBL" id="AAQR03082534">
    <property type="status" value="NOT_ANNOTATED_CDS"/>
    <property type="molecule type" value="Genomic_DNA"/>
</dbReference>
<dbReference type="GO" id="GO:0005178">
    <property type="term" value="F:integrin binding"/>
    <property type="evidence" value="ECO:0007669"/>
    <property type="project" value="TreeGrafter"/>
</dbReference>
<feature type="repeat" description="FG-GAP" evidence="15">
    <location>
        <begin position="290"/>
        <end position="349"/>
    </location>
</feature>
<evidence type="ECO:0000256" key="1">
    <source>
        <dbReference type="ARBA" id="ARBA00004479"/>
    </source>
</evidence>
<dbReference type="GO" id="GO:0034446">
    <property type="term" value="P:substrate adhesion-dependent cell spreading"/>
    <property type="evidence" value="ECO:0007669"/>
    <property type="project" value="Ensembl"/>
</dbReference>
<evidence type="ECO:0000256" key="7">
    <source>
        <dbReference type="ARBA" id="ARBA00022837"/>
    </source>
</evidence>
<evidence type="ECO:0000256" key="5">
    <source>
        <dbReference type="ARBA" id="ARBA00022729"/>
    </source>
</evidence>
<dbReference type="SUPFAM" id="SSF69179">
    <property type="entry name" value="Integrin domains"/>
    <property type="match status" value="3"/>
</dbReference>
<comment type="similarity">
    <text evidence="2 16">Belongs to the integrin alpha chain family.</text>
</comment>
<dbReference type="HOGENOM" id="CLU_004111_5_0_1"/>
<evidence type="ECO:0000256" key="12">
    <source>
        <dbReference type="ARBA" id="ARBA00023157"/>
    </source>
</evidence>
<dbReference type="PANTHER" id="PTHR23220">
    <property type="entry name" value="INTEGRIN ALPHA"/>
    <property type="match status" value="1"/>
</dbReference>
<dbReference type="InterPro" id="IPR000413">
    <property type="entry name" value="Integrin_alpha"/>
</dbReference>
<dbReference type="FunFam" id="2.60.40.1510:FF:000019">
    <property type="entry name" value="Integrin subunit alpha 4"/>
    <property type="match status" value="1"/>
</dbReference>
<dbReference type="AlphaFoldDB" id="H0XEQ2"/>
<evidence type="ECO:0000313" key="21">
    <source>
        <dbReference type="Proteomes" id="UP000005225"/>
    </source>
</evidence>
<dbReference type="EMBL" id="AAQR03082529">
    <property type="status" value="NOT_ANNOTATED_CDS"/>
    <property type="molecule type" value="Genomic_DNA"/>
</dbReference>
<dbReference type="GO" id="GO:0034113">
    <property type="term" value="P:heterotypic cell-cell adhesion"/>
    <property type="evidence" value="ECO:0007669"/>
    <property type="project" value="Ensembl"/>
</dbReference>
<evidence type="ECO:0000256" key="14">
    <source>
        <dbReference type="ARBA" id="ARBA00023180"/>
    </source>
</evidence>
<dbReference type="GO" id="GO:0034668">
    <property type="term" value="C:integrin alpha4-beta1 complex"/>
    <property type="evidence" value="ECO:0007669"/>
    <property type="project" value="Ensembl"/>
</dbReference>
<dbReference type="EMBL" id="AAQR03082532">
    <property type="status" value="NOT_ANNOTATED_CDS"/>
    <property type="molecule type" value="Genomic_DNA"/>
</dbReference>
<dbReference type="Pfam" id="PF20806">
    <property type="entry name" value="Integrin_A_Ig_3"/>
    <property type="match status" value="1"/>
</dbReference>
<dbReference type="GeneTree" id="ENSGT00940000158443"/>
<dbReference type="Pfam" id="PF08441">
    <property type="entry name" value="Integrin_A_Ig_1"/>
    <property type="match status" value="1"/>
</dbReference>
<organism evidence="20 21">
    <name type="scientific">Otolemur garnettii</name>
    <name type="common">Small-eared galago</name>
    <name type="synonym">Garnett's greater bushbaby</name>
    <dbReference type="NCBI Taxonomy" id="30611"/>
    <lineage>
        <taxon>Eukaryota</taxon>
        <taxon>Metazoa</taxon>
        <taxon>Chordata</taxon>
        <taxon>Craniata</taxon>
        <taxon>Vertebrata</taxon>
        <taxon>Euteleostomi</taxon>
        <taxon>Mammalia</taxon>
        <taxon>Eutheria</taxon>
        <taxon>Euarchontoglires</taxon>
        <taxon>Primates</taxon>
        <taxon>Strepsirrhini</taxon>
        <taxon>Lorisiformes</taxon>
        <taxon>Galagidae</taxon>
        <taxon>Otolemur</taxon>
    </lineage>
</organism>
<dbReference type="PANTHER" id="PTHR23220:SF78">
    <property type="entry name" value="INTEGRIN ALPHA-4"/>
    <property type="match status" value="1"/>
</dbReference>
<evidence type="ECO:0000259" key="17">
    <source>
        <dbReference type="Pfam" id="PF08441"/>
    </source>
</evidence>
<evidence type="ECO:0000256" key="3">
    <source>
        <dbReference type="ARBA" id="ARBA00022692"/>
    </source>
</evidence>
<feature type="domain" description="Integrin alpha first immunoglubulin-like" evidence="17">
    <location>
        <begin position="461"/>
        <end position="618"/>
    </location>
</feature>
<feature type="chain" id="PRO_5001424858" evidence="16">
    <location>
        <begin position="33"/>
        <end position="1031"/>
    </location>
</feature>
<protein>
    <submittedName>
        <fullName evidence="20">Integrin subunit alpha 4</fullName>
    </submittedName>
</protein>
<dbReference type="Gene3D" id="2.60.40.1510">
    <property type="entry name" value="ntegrin, alpha v. Chain A, domain 3"/>
    <property type="match status" value="1"/>
</dbReference>
<dbReference type="Ensembl" id="ENSOGAT00000016135.2">
    <property type="protein sequence ID" value="ENSOGAP00000014439.2"/>
    <property type="gene ID" value="ENSOGAG00000016121.2"/>
</dbReference>
<dbReference type="InterPro" id="IPR048286">
    <property type="entry name" value="Integrin_alpha_Ig-like_3"/>
</dbReference>
<dbReference type="GO" id="GO:0009897">
    <property type="term" value="C:external side of plasma membrane"/>
    <property type="evidence" value="ECO:0007669"/>
    <property type="project" value="TreeGrafter"/>
</dbReference>
<dbReference type="Gene3D" id="2.60.40.1460">
    <property type="entry name" value="Integrin domains. Chain A, domain 2"/>
    <property type="match status" value="1"/>
</dbReference>
<feature type="transmembrane region" description="Helical" evidence="16">
    <location>
        <begin position="974"/>
        <end position="998"/>
    </location>
</feature>
<keyword evidence="10 16" id="KW-0401">Integrin</keyword>
<dbReference type="PROSITE" id="PS51470">
    <property type="entry name" value="FG_GAP"/>
    <property type="match status" value="5"/>
</dbReference>
<dbReference type="InterPro" id="IPR028994">
    <property type="entry name" value="Integrin_alpha_N"/>
</dbReference>